<dbReference type="PANTHER" id="PTHR47074">
    <property type="entry name" value="BNAC02G40300D PROTEIN"/>
    <property type="match status" value="1"/>
</dbReference>
<proteinExistence type="predicted"/>
<dbReference type="Proteomes" id="UP000712600">
    <property type="component" value="Unassembled WGS sequence"/>
</dbReference>
<comment type="caution">
    <text evidence="2">The sequence shown here is derived from an EMBL/GenBank/DDBJ whole genome shotgun (WGS) entry which is preliminary data.</text>
</comment>
<dbReference type="InterPro" id="IPR052929">
    <property type="entry name" value="RNase_H-like_EbsB-rel"/>
</dbReference>
<dbReference type="SUPFAM" id="SSF53098">
    <property type="entry name" value="Ribonuclease H-like"/>
    <property type="match status" value="1"/>
</dbReference>
<dbReference type="GO" id="GO:0003676">
    <property type="term" value="F:nucleic acid binding"/>
    <property type="evidence" value="ECO:0007669"/>
    <property type="project" value="InterPro"/>
</dbReference>
<evidence type="ECO:0000259" key="1">
    <source>
        <dbReference type="Pfam" id="PF13456"/>
    </source>
</evidence>
<dbReference type="PANTHER" id="PTHR47074:SF78">
    <property type="entry name" value="GB|AAF30348.1-RELATED"/>
    <property type="match status" value="1"/>
</dbReference>
<dbReference type="InterPro" id="IPR002156">
    <property type="entry name" value="RNaseH_domain"/>
</dbReference>
<evidence type="ECO:0000313" key="2">
    <source>
        <dbReference type="EMBL" id="KAF3552870.1"/>
    </source>
</evidence>
<evidence type="ECO:0000313" key="3">
    <source>
        <dbReference type="Proteomes" id="UP000712600"/>
    </source>
</evidence>
<feature type="domain" description="RNase H type-1" evidence="1">
    <location>
        <begin position="64"/>
        <end position="184"/>
    </location>
</feature>
<dbReference type="AlphaFoldDB" id="A0A8S9QR79"/>
<feature type="non-terminal residue" evidence="2">
    <location>
        <position position="1"/>
    </location>
</feature>
<dbReference type="InterPro" id="IPR012337">
    <property type="entry name" value="RNaseH-like_sf"/>
</dbReference>
<name>A0A8S9QR79_BRACR</name>
<dbReference type="Pfam" id="PF13456">
    <property type="entry name" value="RVT_3"/>
    <property type="match status" value="1"/>
</dbReference>
<reference evidence="2" key="1">
    <citation type="submission" date="2019-12" db="EMBL/GenBank/DDBJ databases">
        <title>Genome sequencing and annotation of Brassica cretica.</title>
        <authorList>
            <person name="Studholme D.J."/>
            <person name="Sarris P."/>
        </authorList>
    </citation>
    <scope>NUCLEOTIDE SEQUENCE</scope>
    <source>
        <strain evidence="2">PFS-109/04</strain>
        <tissue evidence="2">Leaf</tissue>
    </source>
</reference>
<dbReference type="Gene3D" id="3.30.420.10">
    <property type="entry name" value="Ribonuclease H-like superfamily/Ribonuclease H"/>
    <property type="match status" value="1"/>
</dbReference>
<organism evidence="2 3">
    <name type="scientific">Brassica cretica</name>
    <name type="common">Mustard</name>
    <dbReference type="NCBI Taxonomy" id="69181"/>
    <lineage>
        <taxon>Eukaryota</taxon>
        <taxon>Viridiplantae</taxon>
        <taxon>Streptophyta</taxon>
        <taxon>Embryophyta</taxon>
        <taxon>Tracheophyta</taxon>
        <taxon>Spermatophyta</taxon>
        <taxon>Magnoliopsida</taxon>
        <taxon>eudicotyledons</taxon>
        <taxon>Gunneridae</taxon>
        <taxon>Pentapetalae</taxon>
        <taxon>rosids</taxon>
        <taxon>malvids</taxon>
        <taxon>Brassicales</taxon>
        <taxon>Brassicaceae</taxon>
        <taxon>Brassiceae</taxon>
        <taxon>Brassica</taxon>
    </lineage>
</organism>
<dbReference type="InterPro" id="IPR044730">
    <property type="entry name" value="RNase_H-like_dom_plant"/>
</dbReference>
<dbReference type="CDD" id="cd06222">
    <property type="entry name" value="RNase_H_like"/>
    <property type="match status" value="1"/>
</dbReference>
<dbReference type="GO" id="GO:0004523">
    <property type="term" value="F:RNA-DNA hybrid ribonuclease activity"/>
    <property type="evidence" value="ECO:0007669"/>
    <property type="project" value="InterPro"/>
</dbReference>
<dbReference type="EMBL" id="QGKX02000996">
    <property type="protein sequence ID" value="KAF3552870.1"/>
    <property type="molecule type" value="Genomic_DNA"/>
</dbReference>
<sequence length="209" mass="23676">SRNDLLFNKIQYTADEVISKARTDLKEWFDSTVSSQITNFTQITRSGNIRSHWSPPPLGWVKCNYDAADREGPHDSGMGWLVRNKHGTLLDAGMGKFEGRSTVLESKLSALIWSMQGCSSLGYRNVIFEGDNLSILKYIKGEAYSFRFQHLVNSVIAWKSRFLSTSYVHVHRQHNSCADLLAKKSIISPTDWSLFQSCPGFLYNNICAQ</sequence>
<dbReference type="InterPro" id="IPR036397">
    <property type="entry name" value="RNaseH_sf"/>
</dbReference>
<gene>
    <name evidence="2" type="ORF">F2Q69_00014220</name>
</gene>
<protein>
    <recommendedName>
        <fullName evidence="1">RNase H type-1 domain-containing protein</fullName>
    </recommendedName>
</protein>
<accession>A0A8S9QR79</accession>